<dbReference type="InterPro" id="IPR036300">
    <property type="entry name" value="MIR_dom_sf"/>
</dbReference>
<keyword evidence="1 3" id="KW-0732">Signal</keyword>
<feature type="chain" id="PRO_5030616085" description="MIR domain-containing protein" evidence="3">
    <location>
        <begin position="28"/>
        <end position="233"/>
    </location>
</feature>
<dbReference type="Gene3D" id="2.80.10.50">
    <property type="match status" value="1"/>
</dbReference>
<keyword evidence="2" id="KW-0677">Repeat</keyword>
<dbReference type="Pfam" id="PF02815">
    <property type="entry name" value="MIR"/>
    <property type="match status" value="1"/>
</dbReference>
<protein>
    <recommendedName>
        <fullName evidence="4">MIR domain-containing protein</fullName>
    </recommendedName>
</protein>
<dbReference type="InterPro" id="IPR016093">
    <property type="entry name" value="MIR_motif"/>
</dbReference>
<gene>
    <name evidence="5" type="ORF">APAL1065_LOCUS18380</name>
</gene>
<feature type="domain" description="MIR" evidence="4">
    <location>
        <begin position="33"/>
        <end position="87"/>
    </location>
</feature>
<evidence type="ECO:0000313" key="5">
    <source>
        <dbReference type="EMBL" id="CAD9978440.1"/>
    </source>
</evidence>
<feature type="domain" description="MIR" evidence="4">
    <location>
        <begin position="106"/>
        <end position="162"/>
    </location>
</feature>
<dbReference type="AlphaFoldDB" id="A0A7S2YIL1"/>
<name>A0A7S2YIL1_9STRA</name>
<evidence type="ECO:0000256" key="3">
    <source>
        <dbReference type="SAM" id="SignalP"/>
    </source>
</evidence>
<evidence type="ECO:0000256" key="2">
    <source>
        <dbReference type="ARBA" id="ARBA00022737"/>
    </source>
</evidence>
<dbReference type="PANTHER" id="PTHR46809:SF2">
    <property type="entry name" value="GH21273P"/>
    <property type="match status" value="1"/>
</dbReference>
<proteinExistence type="predicted"/>
<organism evidence="5">
    <name type="scientific">Entomoneis paludosa</name>
    <dbReference type="NCBI Taxonomy" id="265537"/>
    <lineage>
        <taxon>Eukaryota</taxon>
        <taxon>Sar</taxon>
        <taxon>Stramenopiles</taxon>
        <taxon>Ochrophyta</taxon>
        <taxon>Bacillariophyta</taxon>
        <taxon>Bacillariophyceae</taxon>
        <taxon>Bacillariophycidae</taxon>
        <taxon>Entomoneidaceae</taxon>
        <taxon>Entomoneis</taxon>
    </lineage>
</organism>
<dbReference type="EMBL" id="HBHT01027372">
    <property type="protein sequence ID" value="CAD9978440.1"/>
    <property type="molecule type" value="Transcribed_RNA"/>
</dbReference>
<evidence type="ECO:0000256" key="1">
    <source>
        <dbReference type="ARBA" id="ARBA00022729"/>
    </source>
</evidence>
<feature type="signal peptide" evidence="3">
    <location>
        <begin position="1"/>
        <end position="27"/>
    </location>
</feature>
<accession>A0A7S2YIL1</accession>
<dbReference type="PROSITE" id="PS50919">
    <property type="entry name" value="MIR"/>
    <property type="match status" value="2"/>
</dbReference>
<evidence type="ECO:0000259" key="4">
    <source>
        <dbReference type="PROSITE" id="PS50919"/>
    </source>
</evidence>
<reference evidence="5" key="1">
    <citation type="submission" date="2021-01" db="EMBL/GenBank/DDBJ databases">
        <authorList>
            <person name="Corre E."/>
            <person name="Pelletier E."/>
            <person name="Niang G."/>
            <person name="Scheremetjew M."/>
            <person name="Finn R."/>
            <person name="Kale V."/>
            <person name="Holt S."/>
            <person name="Cochrane G."/>
            <person name="Meng A."/>
            <person name="Brown T."/>
            <person name="Cohen L."/>
        </authorList>
    </citation>
    <scope>NUCLEOTIDE SEQUENCE</scope>
    <source>
        <strain evidence="5">CCMP125</strain>
    </source>
</reference>
<dbReference type="CDD" id="cd23279">
    <property type="entry name" value="beta-trefoil_MIR_SDF2-like"/>
    <property type="match status" value="1"/>
</dbReference>
<dbReference type="SMART" id="SM00472">
    <property type="entry name" value="MIR"/>
    <property type="match status" value="2"/>
</dbReference>
<dbReference type="PANTHER" id="PTHR46809">
    <property type="entry name" value="STROMAL CELL-DERIVED FACTOR 2-LIKE PROTEIN"/>
    <property type="match status" value="1"/>
</dbReference>
<sequence>MTMAIMTSSKNLLRFFLLALSLTAVHPKAGDDEMAITCGSVIKIRSPDSNFYLSSEEKSLGGGSGQQIVTFQKSKATKNTLWHVRPANHGKEGETEYPEEATCQLAEPIKCNTAIRLTHLGTQKNLHSHGVPSPMSRQQEVTAYGEGDGKGDGGDDWIIRCMAPKAQYWKRGEPFHLFHRDTSKFLGTSKKLEFNTNTCGQQCPIMGHLEAFGRGTNDKFTEFIVEQGIHISK</sequence>
<dbReference type="SUPFAM" id="SSF82109">
    <property type="entry name" value="MIR domain"/>
    <property type="match status" value="1"/>
</dbReference>